<feature type="transmembrane region" description="Helical" evidence="1">
    <location>
        <begin position="215"/>
        <end position="236"/>
    </location>
</feature>
<feature type="transmembrane region" description="Helical" evidence="1">
    <location>
        <begin position="154"/>
        <end position="177"/>
    </location>
</feature>
<protein>
    <submittedName>
        <fullName evidence="2">Uncharacterized protein</fullName>
    </submittedName>
</protein>
<dbReference type="RefSeq" id="XP_031000449.1">
    <property type="nucleotide sequence ID" value="XM_031136802.1"/>
</dbReference>
<reference evidence="2 3" key="1">
    <citation type="submission" date="2019-06" db="EMBL/GenBank/DDBJ databases">
        <title>Draft genome sequence of the filamentous fungus Phialemoniopsis curvata isolated from diesel fuel.</title>
        <authorList>
            <person name="Varaljay V.A."/>
            <person name="Lyon W.J."/>
            <person name="Crouch A.L."/>
            <person name="Drake C.E."/>
            <person name="Hollomon J.M."/>
            <person name="Nadeau L.J."/>
            <person name="Nunn H.S."/>
            <person name="Stevenson B.S."/>
            <person name="Bojanowski C.L."/>
            <person name="Crookes-Goodson W.J."/>
        </authorList>
    </citation>
    <scope>NUCLEOTIDE SEQUENCE [LARGE SCALE GENOMIC DNA]</scope>
    <source>
        <strain evidence="2 3">D216</strain>
    </source>
</reference>
<dbReference type="EMBL" id="SKBQ01000010">
    <property type="protein sequence ID" value="TPX18738.1"/>
    <property type="molecule type" value="Genomic_DNA"/>
</dbReference>
<keyword evidence="1" id="KW-0812">Transmembrane</keyword>
<name>A0A507BPK8_9PEZI</name>
<feature type="transmembrane region" description="Helical" evidence="1">
    <location>
        <begin position="30"/>
        <end position="53"/>
    </location>
</feature>
<sequence length="274" mass="30498">MSSTNHWHTLDHWLHHLATTGLLKPKNIHYGCALCGLISGGLVFAGLISSGFLPPIRPWWPAEQVSEHYETHLVGMHVGSALLMFSGAFFIPFYCAIADQMQRIPNIPWILPQIQLASGTASVIGFLLPGMQLAVASFRKDRDPMVLQLANDSFWIFVLMPFSTFFPLCWSWAYAILLDTRKEPPYPKGMAIANFIVPCMFLWAAAIHTTQSGPFAWNGVLGFWVPLGFFGFQLIGDTYYLLRAIRVNYSEEGKSQSSRALAVSIASNGSKIEV</sequence>
<dbReference type="GeneID" id="41970042"/>
<comment type="caution">
    <text evidence="2">The sequence shown here is derived from an EMBL/GenBank/DDBJ whole genome shotgun (WGS) entry which is preliminary data.</text>
</comment>
<keyword evidence="3" id="KW-1185">Reference proteome</keyword>
<feature type="transmembrane region" description="Helical" evidence="1">
    <location>
        <begin position="189"/>
        <end position="209"/>
    </location>
</feature>
<keyword evidence="1" id="KW-0472">Membrane</keyword>
<dbReference type="InParanoid" id="A0A507BPK8"/>
<proteinExistence type="predicted"/>
<organism evidence="2 3">
    <name type="scientific">Thyridium curvatum</name>
    <dbReference type="NCBI Taxonomy" id="1093900"/>
    <lineage>
        <taxon>Eukaryota</taxon>
        <taxon>Fungi</taxon>
        <taxon>Dikarya</taxon>
        <taxon>Ascomycota</taxon>
        <taxon>Pezizomycotina</taxon>
        <taxon>Sordariomycetes</taxon>
        <taxon>Sordariomycetidae</taxon>
        <taxon>Thyridiales</taxon>
        <taxon>Thyridiaceae</taxon>
        <taxon>Thyridium</taxon>
    </lineage>
</organism>
<feature type="transmembrane region" description="Helical" evidence="1">
    <location>
        <begin position="73"/>
        <end position="97"/>
    </location>
</feature>
<gene>
    <name evidence="2" type="ORF">E0L32_002595</name>
</gene>
<evidence type="ECO:0000313" key="3">
    <source>
        <dbReference type="Proteomes" id="UP000319257"/>
    </source>
</evidence>
<dbReference type="AlphaFoldDB" id="A0A507BPK8"/>
<dbReference type="Proteomes" id="UP000319257">
    <property type="component" value="Unassembled WGS sequence"/>
</dbReference>
<accession>A0A507BPK8</accession>
<dbReference type="OrthoDB" id="3449024at2759"/>
<evidence type="ECO:0000256" key="1">
    <source>
        <dbReference type="SAM" id="Phobius"/>
    </source>
</evidence>
<evidence type="ECO:0000313" key="2">
    <source>
        <dbReference type="EMBL" id="TPX18738.1"/>
    </source>
</evidence>
<feature type="transmembrane region" description="Helical" evidence="1">
    <location>
        <begin position="109"/>
        <end position="134"/>
    </location>
</feature>
<keyword evidence="1" id="KW-1133">Transmembrane helix</keyword>